<dbReference type="InterPro" id="IPR036866">
    <property type="entry name" value="RibonucZ/Hydroxyglut_hydro"/>
</dbReference>
<proteinExistence type="predicted"/>
<dbReference type="AlphaFoldDB" id="X1T5B8"/>
<accession>X1T5B8</accession>
<sequence>MKHFCNLLLLCGIAFLWVPAVNAQDVVVRRVTDRVITLSMTNLGKHTNITVIETQKGLVVIETEFVPSVMETIKKAAEKELGRNDWAYVINSHGHLHHARGNAAFPDTPIIGYSKTMMDRFKATLSSKEGRRGYCDYAGVTYGIKVLRQNLARARLTT</sequence>
<dbReference type="Gene3D" id="3.60.15.10">
    <property type="entry name" value="Ribonuclease Z/Hydroxyacylglutathione hydrolase-like"/>
    <property type="match status" value="1"/>
</dbReference>
<dbReference type="SUPFAM" id="SSF56281">
    <property type="entry name" value="Metallo-hydrolase/oxidoreductase"/>
    <property type="match status" value="1"/>
</dbReference>
<feature type="domain" description="Metallo-beta-lactamase" evidence="1">
    <location>
        <begin position="46"/>
        <end position="111"/>
    </location>
</feature>
<organism evidence="2">
    <name type="scientific">marine sediment metagenome</name>
    <dbReference type="NCBI Taxonomy" id="412755"/>
    <lineage>
        <taxon>unclassified sequences</taxon>
        <taxon>metagenomes</taxon>
        <taxon>ecological metagenomes</taxon>
    </lineage>
</organism>
<protein>
    <recommendedName>
        <fullName evidence="1">Metallo-beta-lactamase domain-containing protein</fullName>
    </recommendedName>
</protein>
<dbReference type="Pfam" id="PF00753">
    <property type="entry name" value="Lactamase_B"/>
    <property type="match status" value="1"/>
</dbReference>
<evidence type="ECO:0000259" key="1">
    <source>
        <dbReference type="Pfam" id="PF00753"/>
    </source>
</evidence>
<comment type="caution">
    <text evidence="2">The sequence shown here is derived from an EMBL/GenBank/DDBJ whole genome shotgun (WGS) entry which is preliminary data.</text>
</comment>
<name>X1T5B8_9ZZZZ</name>
<gene>
    <name evidence="2" type="ORF">S12H4_35676</name>
</gene>
<dbReference type="EMBL" id="BARW01021205">
    <property type="protein sequence ID" value="GAJ00493.1"/>
    <property type="molecule type" value="Genomic_DNA"/>
</dbReference>
<dbReference type="InterPro" id="IPR001279">
    <property type="entry name" value="Metallo-B-lactamas"/>
</dbReference>
<reference evidence="2" key="1">
    <citation type="journal article" date="2014" name="Front. Microbiol.">
        <title>High frequency of phylogenetically diverse reductive dehalogenase-homologous genes in deep subseafloor sedimentary metagenomes.</title>
        <authorList>
            <person name="Kawai M."/>
            <person name="Futagami T."/>
            <person name="Toyoda A."/>
            <person name="Takaki Y."/>
            <person name="Nishi S."/>
            <person name="Hori S."/>
            <person name="Arai W."/>
            <person name="Tsubouchi T."/>
            <person name="Morono Y."/>
            <person name="Uchiyama I."/>
            <person name="Ito T."/>
            <person name="Fujiyama A."/>
            <person name="Inagaki F."/>
            <person name="Takami H."/>
        </authorList>
    </citation>
    <scope>NUCLEOTIDE SEQUENCE</scope>
    <source>
        <strain evidence="2">Expedition CK06-06</strain>
    </source>
</reference>
<evidence type="ECO:0000313" key="2">
    <source>
        <dbReference type="EMBL" id="GAJ00493.1"/>
    </source>
</evidence>
<feature type="non-terminal residue" evidence="2">
    <location>
        <position position="158"/>
    </location>
</feature>